<dbReference type="AlphaFoldDB" id="D3AZT0"/>
<evidence type="ECO:0000313" key="2">
    <source>
        <dbReference type="Proteomes" id="UP000001396"/>
    </source>
</evidence>
<dbReference type="GeneID" id="31357072"/>
<dbReference type="RefSeq" id="XP_020436667.1">
    <property type="nucleotide sequence ID" value="XM_020572550.1"/>
</dbReference>
<proteinExistence type="predicted"/>
<dbReference type="InParanoid" id="D3AZT0"/>
<reference evidence="1 2" key="1">
    <citation type="journal article" date="2011" name="Genome Res.">
        <title>Phylogeny-wide analysis of social amoeba genomes highlights ancient origins for complex intercellular communication.</title>
        <authorList>
            <person name="Heidel A.J."/>
            <person name="Lawal H.M."/>
            <person name="Felder M."/>
            <person name="Schilde C."/>
            <person name="Helps N.R."/>
            <person name="Tunggal B."/>
            <person name="Rivero F."/>
            <person name="John U."/>
            <person name="Schleicher M."/>
            <person name="Eichinger L."/>
            <person name="Platzer M."/>
            <person name="Noegel A.A."/>
            <person name="Schaap P."/>
            <person name="Gloeckner G."/>
        </authorList>
    </citation>
    <scope>NUCLEOTIDE SEQUENCE [LARGE SCALE GENOMIC DNA]</scope>
    <source>
        <strain evidence="2">ATCC 26659 / Pp 5 / PN500</strain>
    </source>
</reference>
<comment type="caution">
    <text evidence="1">The sequence shown here is derived from an EMBL/GenBank/DDBJ whole genome shotgun (WGS) entry which is preliminary data.</text>
</comment>
<name>D3AZT0_HETP5</name>
<sequence>MRKISDFINLLTKFFGLLKNEISKSVIIFLSLSFNRGSNTTIDIVVDFRTKIPKSYLD</sequence>
<protein>
    <submittedName>
        <fullName evidence="1">Uncharacterized protein</fullName>
    </submittedName>
</protein>
<evidence type="ECO:0000313" key="1">
    <source>
        <dbReference type="EMBL" id="EFA84554.1"/>
    </source>
</evidence>
<gene>
    <name evidence="1" type="ORF">PPL_01543</name>
</gene>
<accession>D3AZT0</accession>
<dbReference type="Proteomes" id="UP000001396">
    <property type="component" value="Unassembled WGS sequence"/>
</dbReference>
<keyword evidence="2" id="KW-1185">Reference proteome</keyword>
<dbReference type="EMBL" id="ADBJ01000008">
    <property type="protein sequence ID" value="EFA84554.1"/>
    <property type="molecule type" value="Genomic_DNA"/>
</dbReference>
<organism evidence="1 2">
    <name type="scientific">Heterostelium pallidum (strain ATCC 26659 / Pp 5 / PN500)</name>
    <name type="common">Cellular slime mold</name>
    <name type="synonym">Polysphondylium pallidum</name>
    <dbReference type="NCBI Taxonomy" id="670386"/>
    <lineage>
        <taxon>Eukaryota</taxon>
        <taxon>Amoebozoa</taxon>
        <taxon>Evosea</taxon>
        <taxon>Eumycetozoa</taxon>
        <taxon>Dictyostelia</taxon>
        <taxon>Acytosteliales</taxon>
        <taxon>Acytosteliaceae</taxon>
        <taxon>Heterostelium</taxon>
    </lineage>
</organism>